<evidence type="ECO:0000313" key="2">
    <source>
        <dbReference type="Proteomes" id="UP000269396"/>
    </source>
</evidence>
<reference evidence="1 2" key="1">
    <citation type="submission" date="2018-11" db="EMBL/GenBank/DDBJ databases">
        <authorList>
            <consortium name="Pathogen Informatics"/>
        </authorList>
    </citation>
    <scope>NUCLEOTIDE SEQUENCE [LARGE SCALE GENOMIC DNA]</scope>
    <source>
        <strain>Denwood</strain>
        <strain evidence="2">Zambia</strain>
    </source>
</reference>
<proteinExistence type="predicted"/>
<dbReference type="AlphaFoldDB" id="A0A183P2P9"/>
<dbReference type="EMBL" id="UZAL01029066">
    <property type="protein sequence ID" value="VDP45681.1"/>
    <property type="molecule type" value="Genomic_DNA"/>
</dbReference>
<accession>A0A183P2P9</accession>
<organism evidence="1 2">
    <name type="scientific">Schistosoma mattheei</name>
    <dbReference type="NCBI Taxonomy" id="31246"/>
    <lineage>
        <taxon>Eukaryota</taxon>
        <taxon>Metazoa</taxon>
        <taxon>Spiralia</taxon>
        <taxon>Lophotrochozoa</taxon>
        <taxon>Platyhelminthes</taxon>
        <taxon>Trematoda</taxon>
        <taxon>Digenea</taxon>
        <taxon>Strigeidida</taxon>
        <taxon>Schistosomatoidea</taxon>
        <taxon>Schistosomatidae</taxon>
        <taxon>Schistosoma</taxon>
    </lineage>
</organism>
<gene>
    <name evidence="1" type="ORF">SMTD_LOCUS8635</name>
</gene>
<evidence type="ECO:0000313" key="1">
    <source>
        <dbReference type="EMBL" id="VDP45681.1"/>
    </source>
</evidence>
<sequence length="68" mass="7663">MLSESNQKRKPDAVLIDADFSNDPLFFDEILNSISEKSNFVVSNVICPYNGFISSNISNECDKYVPNE</sequence>
<protein>
    <submittedName>
        <fullName evidence="1">Uncharacterized protein</fullName>
    </submittedName>
</protein>
<dbReference type="Proteomes" id="UP000269396">
    <property type="component" value="Unassembled WGS sequence"/>
</dbReference>
<name>A0A183P2P9_9TREM</name>
<keyword evidence="2" id="KW-1185">Reference proteome</keyword>